<keyword evidence="1" id="KW-0812">Transmembrane</keyword>
<keyword evidence="3" id="KW-1185">Reference proteome</keyword>
<evidence type="ECO:0000256" key="1">
    <source>
        <dbReference type="SAM" id="Phobius"/>
    </source>
</evidence>
<evidence type="ECO:0000313" key="2">
    <source>
        <dbReference type="EMBL" id="SKB40029.1"/>
    </source>
</evidence>
<keyword evidence="1" id="KW-0472">Membrane</keyword>
<sequence>MELRKKRILFYVLGGILLGFICLSIIIAFFPVSFIDLKFSEEVQEHQYPVLDFIMKGISWPGSLPESIVMVLAIALILTLTGLKREVYLRY</sequence>
<keyword evidence="1" id="KW-1133">Transmembrane helix</keyword>
<feature type="transmembrane region" description="Helical" evidence="1">
    <location>
        <begin position="64"/>
        <end position="83"/>
    </location>
</feature>
<accession>A0A1T5AYX4</accession>
<reference evidence="3" key="1">
    <citation type="submission" date="2017-02" db="EMBL/GenBank/DDBJ databases">
        <authorList>
            <person name="Varghese N."/>
            <person name="Submissions S."/>
        </authorList>
    </citation>
    <scope>NUCLEOTIDE SEQUENCE [LARGE SCALE GENOMIC DNA]</scope>
    <source>
        <strain evidence="3">DSM 22385</strain>
    </source>
</reference>
<dbReference type="EMBL" id="FUYR01000001">
    <property type="protein sequence ID" value="SKB40029.1"/>
    <property type="molecule type" value="Genomic_DNA"/>
</dbReference>
<protein>
    <submittedName>
        <fullName evidence="2">Uncharacterized protein</fullName>
    </submittedName>
</protein>
<evidence type="ECO:0000313" key="3">
    <source>
        <dbReference type="Proteomes" id="UP000189981"/>
    </source>
</evidence>
<name>A0A1T5AYX4_9SPHI</name>
<dbReference type="STRING" id="572036.SAMN05661099_1132"/>
<gene>
    <name evidence="2" type="ORF">SAMN05661099_1132</name>
</gene>
<dbReference type="RefSeq" id="WP_079701642.1">
    <property type="nucleotide sequence ID" value="NZ_FUYR01000001.1"/>
</dbReference>
<organism evidence="2 3">
    <name type="scientific">Daejeonella lutea</name>
    <dbReference type="NCBI Taxonomy" id="572036"/>
    <lineage>
        <taxon>Bacteria</taxon>
        <taxon>Pseudomonadati</taxon>
        <taxon>Bacteroidota</taxon>
        <taxon>Sphingobacteriia</taxon>
        <taxon>Sphingobacteriales</taxon>
        <taxon>Sphingobacteriaceae</taxon>
        <taxon>Daejeonella</taxon>
    </lineage>
</organism>
<proteinExistence type="predicted"/>
<dbReference type="Proteomes" id="UP000189981">
    <property type="component" value="Unassembled WGS sequence"/>
</dbReference>
<dbReference type="AlphaFoldDB" id="A0A1T5AYX4"/>
<feature type="transmembrane region" description="Helical" evidence="1">
    <location>
        <begin position="9"/>
        <end position="30"/>
    </location>
</feature>